<protein>
    <recommendedName>
        <fullName evidence="3">HicB family toxin-antitoxin system</fullName>
    </recommendedName>
</protein>
<evidence type="ECO:0000313" key="1">
    <source>
        <dbReference type="EMBL" id="GEK79051.1"/>
    </source>
</evidence>
<comment type="caution">
    <text evidence="1">The sequence shown here is derived from an EMBL/GenBank/DDBJ whole genome shotgun (WGS) entry which is preliminary data.</text>
</comment>
<dbReference type="EMBL" id="BJUU01000002">
    <property type="protein sequence ID" value="GEK79051.1"/>
    <property type="molecule type" value="Genomic_DNA"/>
</dbReference>
<sequence length="128" mass="14084">MTSYSVEVRREGTWWMVAIPALGGLTQARKLAEASTMAREYISLTTGMEIDDIHVEVTRIRVEDIDVTESLAGIRDARARAAELDREASERATALARQLSHAALPMREIGGAMGISFQRVAQLISPRS</sequence>
<name>A0AA87UQJ3_9MICO</name>
<gene>
    <name evidence="1" type="ORF">ABA31_04020</name>
</gene>
<keyword evidence="2" id="KW-1185">Reference proteome</keyword>
<evidence type="ECO:0000313" key="2">
    <source>
        <dbReference type="Proteomes" id="UP000321749"/>
    </source>
</evidence>
<dbReference type="Proteomes" id="UP000321749">
    <property type="component" value="Unassembled WGS sequence"/>
</dbReference>
<organism evidence="1 2">
    <name type="scientific">Agrococcus baldri</name>
    <dbReference type="NCBI Taxonomy" id="153730"/>
    <lineage>
        <taxon>Bacteria</taxon>
        <taxon>Bacillati</taxon>
        <taxon>Actinomycetota</taxon>
        <taxon>Actinomycetes</taxon>
        <taxon>Micrococcales</taxon>
        <taxon>Microbacteriaceae</taxon>
        <taxon>Agrococcus</taxon>
    </lineage>
</organism>
<evidence type="ECO:0008006" key="3">
    <source>
        <dbReference type="Google" id="ProtNLM"/>
    </source>
</evidence>
<accession>A0AA87UQJ3</accession>
<dbReference type="AlphaFoldDB" id="A0AA87UQJ3"/>
<reference evidence="1 2" key="1">
    <citation type="submission" date="2019-07" db="EMBL/GenBank/DDBJ databases">
        <title>Whole genome shotgun sequence of Agrococcus baldri NBRC 103055.</title>
        <authorList>
            <person name="Hosoyama A."/>
            <person name="Uohara A."/>
            <person name="Ohji S."/>
            <person name="Ichikawa N."/>
        </authorList>
    </citation>
    <scope>NUCLEOTIDE SEQUENCE [LARGE SCALE GENOMIC DNA]</scope>
    <source>
        <strain evidence="1 2">NBRC 103055</strain>
    </source>
</reference>
<dbReference type="RefSeq" id="WP_146792440.1">
    <property type="nucleotide sequence ID" value="NZ_BJUU01000002.1"/>
</dbReference>
<proteinExistence type="predicted"/>